<accession>R0B7C5</accession>
<reference evidence="1" key="1">
    <citation type="submission" date="2013-01" db="EMBL/GenBank/DDBJ databases">
        <title>The Genome Sequence of Clostridium clostridioforme 90A6.</title>
        <authorList>
            <consortium name="The Broad Institute Genome Sequencing Platform"/>
            <person name="Earl A."/>
            <person name="Ward D."/>
            <person name="Feldgarden M."/>
            <person name="Gevers D."/>
            <person name="Courvalin P."/>
            <person name="Lambert T."/>
            <person name="Walker B."/>
            <person name="Young S.K."/>
            <person name="Zeng Q."/>
            <person name="Gargeya S."/>
            <person name="Fitzgerald M."/>
            <person name="Haas B."/>
            <person name="Abouelleil A."/>
            <person name="Alvarado L."/>
            <person name="Arachchi H.M."/>
            <person name="Berlin A.M."/>
            <person name="Chapman S.B."/>
            <person name="Dewar J."/>
            <person name="Goldberg J."/>
            <person name="Griggs A."/>
            <person name="Gujja S."/>
            <person name="Hansen M."/>
            <person name="Howarth C."/>
            <person name="Imamovic A."/>
            <person name="Larimer J."/>
            <person name="McCowan C."/>
            <person name="Murphy C."/>
            <person name="Neiman D."/>
            <person name="Pearson M."/>
            <person name="Priest M."/>
            <person name="Roberts A."/>
            <person name="Saif S."/>
            <person name="Shea T."/>
            <person name="Sisk P."/>
            <person name="Sykes S."/>
            <person name="Wortman J."/>
            <person name="Nusbaum C."/>
            <person name="Birren B."/>
        </authorList>
    </citation>
    <scope>NUCLEOTIDE SEQUENCE [LARGE SCALE GENOMIC DNA]</scope>
    <source>
        <strain evidence="1">90A6</strain>
    </source>
</reference>
<dbReference type="AlphaFoldDB" id="R0B7C5"/>
<dbReference type="Proteomes" id="UP000013180">
    <property type="component" value="Unassembled WGS sequence"/>
</dbReference>
<name>R0B7C5_9FIRM</name>
<dbReference type="HOGENOM" id="CLU_3381281_0_0_9"/>
<protein>
    <submittedName>
        <fullName evidence="1">Uncharacterized protein</fullName>
    </submittedName>
</protein>
<dbReference type="EMBL" id="AGYL01000038">
    <property type="protein sequence ID" value="ENZ60401.1"/>
    <property type="molecule type" value="Genomic_DNA"/>
</dbReference>
<gene>
    <name evidence="1" type="ORF">HMPREF1083_04002</name>
</gene>
<organism evidence="1 2">
    <name type="scientific">[Clostridium] clostridioforme 90A6</name>
    <dbReference type="NCBI Taxonomy" id="999406"/>
    <lineage>
        <taxon>Bacteria</taxon>
        <taxon>Bacillati</taxon>
        <taxon>Bacillota</taxon>
        <taxon>Clostridia</taxon>
        <taxon>Lachnospirales</taxon>
        <taxon>Lachnospiraceae</taxon>
        <taxon>Enterocloster</taxon>
    </lineage>
</organism>
<evidence type="ECO:0000313" key="1">
    <source>
        <dbReference type="EMBL" id="ENZ60401.1"/>
    </source>
</evidence>
<evidence type="ECO:0000313" key="2">
    <source>
        <dbReference type="Proteomes" id="UP000013180"/>
    </source>
</evidence>
<keyword evidence="2" id="KW-1185">Reference proteome</keyword>
<comment type="caution">
    <text evidence="1">The sequence shown here is derived from an EMBL/GenBank/DDBJ whole genome shotgun (WGS) entry which is preliminary data.</text>
</comment>
<proteinExistence type="predicted"/>
<sequence length="33" mass="3755">MEQYRKLCQKLKGEGEPYGFNQLAKECLPNPAA</sequence>